<feature type="chain" id="PRO_5045211233" description="Cytochrome c domain-containing protein" evidence="5">
    <location>
        <begin position="21"/>
        <end position="194"/>
    </location>
</feature>
<gene>
    <name evidence="7" type="ORF">CKO31_15160</name>
</gene>
<dbReference type="RefSeq" id="WP_200239240.1">
    <property type="nucleotide sequence ID" value="NZ_NRRV01000038.1"/>
</dbReference>
<dbReference type="Proteomes" id="UP000748752">
    <property type="component" value="Unassembled WGS sequence"/>
</dbReference>
<keyword evidence="1 4" id="KW-0349">Heme</keyword>
<evidence type="ECO:0000313" key="7">
    <source>
        <dbReference type="EMBL" id="MBK1632053.1"/>
    </source>
</evidence>
<proteinExistence type="predicted"/>
<evidence type="ECO:0000256" key="3">
    <source>
        <dbReference type="ARBA" id="ARBA00023004"/>
    </source>
</evidence>
<evidence type="ECO:0000313" key="8">
    <source>
        <dbReference type="Proteomes" id="UP000748752"/>
    </source>
</evidence>
<dbReference type="PROSITE" id="PS51007">
    <property type="entry name" value="CYTC"/>
    <property type="match status" value="1"/>
</dbReference>
<dbReference type="InterPro" id="IPR036909">
    <property type="entry name" value="Cyt_c-like_dom_sf"/>
</dbReference>
<evidence type="ECO:0000256" key="5">
    <source>
        <dbReference type="SAM" id="SignalP"/>
    </source>
</evidence>
<dbReference type="Pfam" id="PF00034">
    <property type="entry name" value="Cytochrom_C"/>
    <property type="match status" value="1"/>
</dbReference>
<keyword evidence="2 4" id="KW-0479">Metal-binding</keyword>
<comment type="caution">
    <text evidence="7">The sequence shown here is derived from an EMBL/GenBank/DDBJ whole genome shotgun (WGS) entry which is preliminary data.</text>
</comment>
<feature type="signal peptide" evidence="5">
    <location>
        <begin position="1"/>
        <end position="20"/>
    </location>
</feature>
<keyword evidence="3 4" id="KW-0408">Iron</keyword>
<dbReference type="InterPro" id="IPR009056">
    <property type="entry name" value="Cyt_c-like_dom"/>
</dbReference>
<feature type="domain" description="Cytochrome c" evidence="6">
    <location>
        <begin position="31"/>
        <end position="126"/>
    </location>
</feature>
<name>A0ABS1CK35_9GAMM</name>
<keyword evidence="5" id="KW-0732">Signal</keyword>
<organism evidence="7 8">
    <name type="scientific">Thiohalocapsa halophila</name>
    <dbReference type="NCBI Taxonomy" id="69359"/>
    <lineage>
        <taxon>Bacteria</taxon>
        <taxon>Pseudomonadati</taxon>
        <taxon>Pseudomonadota</taxon>
        <taxon>Gammaproteobacteria</taxon>
        <taxon>Chromatiales</taxon>
        <taxon>Chromatiaceae</taxon>
        <taxon>Thiohalocapsa</taxon>
    </lineage>
</organism>
<protein>
    <recommendedName>
        <fullName evidence="6">Cytochrome c domain-containing protein</fullName>
    </recommendedName>
</protein>
<evidence type="ECO:0000259" key="6">
    <source>
        <dbReference type="PROSITE" id="PS51007"/>
    </source>
</evidence>
<evidence type="ECO:0000256" key="1">
    <source>
        <dbReference type="ARBA" id="ARBA00022617"/>
    </source>
</evidence>
<evidence type="ECO:0000256" key="4">
    <source>
        <dbReference type="PROSITE-ProRule" id="PRU00433"/>
    </source>
</evidence>
<dbReference type="InterPro" id="IPR036873">
    <property type="entry name" value="Rhodanese-like_dom_sf"/>
</dbReference>
<keyword evidence="8" id="KW-1185">Reference proteome</keyword>
<dbReference type="EMBL" id="NRRV01000038">
    <property type="protein sequence ID" value="MBK1632053.1"/>
    <property type="molecule type" value="Genomic_DNA"/>
</dbReference>
<dbReference type="Gene3D" id="1.10.760.10">
    <property type="entry name" value="Cytochrome c-like domain"/>
    <property type="match status" value="1"/>
</dbReference>
<evidence type="ECO:0000256" key="2">
    <source>
        <dbReference type="ARBA" id="ARBA00022723"/>
    </source>
</evidence>
<dbReference type="SUPFAM" id="SSF46626">
    <property type="entry name" value="Cytochrome c"/>
    <property type="match status" value="1"/>
</dbReference>
<dbReference type="Gene3D" id="3.40.250.10">
    <property type="entry name" value="Rhodanese-like domain"/>
    <property type="match status" value="1"/>
</dbReference>
<reference evidence="7 8" key="1">
    <citation type="journal article" date="2020" name="Microorganisms">
        <title>Osmotic Adaptation and Compatible Solute Biosynthesis of Phototrophic Bacteria as Revealed from Genome Analyses.</title>
        <authorList>
            <person name="Imhoff J.F."/>
            <person name="Rahn T."/>
            <person name="Kunzel S."/>
            <person name="Keller A."/>
            <person name="Neulinger S.C."/>
        </authorList>
    </citation>
    <scope>NUCLEOTIDE SEQUENCE [LARGE SCALE GENOMIC DNA]</scope>
    <source>
        <strain evidence="7 8">DSM 6210</strain>
    </source>
</reference>
<sequence>MSFRNAIYAALICASSAAFGATPEPGDSEAAEIPMGQRLFQEHGCTNCHGADGVHPEARYVPVLRGKPATDLYAHAKEIFGGQAESDKTVFMHDQFCIGQADQEGCYEPPSDADLRIIANWLGSDELPKKKQTDQGLYVTARQAFEQLQQLGDNAVFIDVRSRPELAFVGAPAGIDANIPYMTVGMFDEWDDKK</sequence>
<accession>A0ABS1CK35</accession>